<evidence type="ECO:0000313" key="3">
    <source>
        <dbReference type="Proteomes" id="UP001596254"/>
    </source>
</evidence>
<reference evidence="3" key="1">
    <citation type="journal article" date="2019" name="Int. J. Syst. Evol. Microbiol.">
        <title>The Global Catalogue of Microorganisms (GCM) 10K type strain sequencing project: providing services to taxonomists for standard genome sequencing and annotation.</title>
        <authorList>
            <consortium name="The Broad Institute Genomics Platform"/>
            <consortium name="The Broad Institute Genome Sequencing Center for Infectious Disease"/>
            <person name="Wu L."/>
            <person name="Ma J."/>
        </authorList>
    </citation>
    <scope>NUCLEOTIDE SEQUENCE [LARGE SCALE GENOMIC DNA]</scope>
    <source>
        <strain evidence="3">CCM 8905</strain>
    </source>
</reference>
<evidence type="ECO:0000313" key="2">
    <source>
        <dbReference type="EMBL" id="MFC6206329.1"/>
    </source>
</evidence>
<feature type="transmembrane region" description="Helical" evidence="1">
    <location>
        <begin position="236"/>
        <end position="258"/>
    </location>
</feature>
<protein>
    <recommendedName>
        <fullName evidence="4">ABC transporter permease</fullName>
    </recommendedName>
</protein>
<dbReference type="Proteomes" id="UP001596254">
    <property type="component" value="Unassembled WGS sequence"/>
</dbReference>
<keyword evidence="3" id="KW-1185">Reference proteome</keyword>
<feature type="transmembrane region" description="Helical" evidence="1">
    <location>
        <begin position="102"/>
        <end position="123"/>
    </location>
</feature>
<feature type="transmembrane region" description="Helical" evidence="1">
    <location>
        <begin position="16"/>
        <end position="36"/>
    </location>
</feature>
<evidence type="ECO:0008006" key="4">
    <source>
        <dbReference type="Google" id="ProtNLM"/>
    </source>
</evidence>
<name>A0ABW1SPL1_9LACO</name>
<dbReference type="EMBL" id="JBHSSK010000007">
    <property type="protein sequence ID" value="MFC6206329.1"/>
    <property type="molecule type" value="Genomic_DNA"/>
</dbReference>
<proteinExistence type="predicted"/>
<accession>A0ABW1SPL1</accession>
<keyword evidence="1" id="KW-0472">Membrane</keyword>
<organism evidence="2 3">
    <name type="scientific">Levilactobacillus tongjiangensis</name>
    <dbReference type="NCBI Taxonomy" id="2486023"/>
    <lineage>
        <taxon>Bacteria</taxon>
        <taxon>Bacillati</taxon>
        <taxon>Bacillota</taxon>
        <taxon>Bacilli</taxon>
        <taxon>Lactobacillales</taxon>
        <taxon>Lactobacillaceae</taxon>
        <taxon>Levilactobacillus</taxon>
    </lineage>
</organism>
<feature type="transmembrane region" description="Helical" evidence="1">
    <location>
        <begin position="196"/>
        <end position="221"/>
    </location>
</feature>
<feature type="transmembrane region" description="Helical" evidence="1">
    <location>
        <begin position="155"/>
        <end position="184"/>
    </location>
</feature>
<dbReference type="RefSeq" id="WP_125692120.1">
    <property type="nucleotide sequence ID" value="NZ_JBHSSK010000007.1"/>
</dbReference>
<sequence length="267" mass="29814">MTSFGTMFRALNRNKFSLINQIFLVELLAVVVSSLWTLVTGHFSSMTLFYSFISWGSIAWWVAFILLSRKNEQTFMQDTYRLVPIGDGGFYGANVLSSLVELLYFSVVQAVVLVITMLIGGMGNVDSDMHAFLNGFFDGSGWHVALSGMPANWPWLFLGMVIVALGILLLVWTTITLIHFLTSVISNFLPRGRQRVVLVILYIVVIWLVTRIISLLIMLYTKYTSGFAGAHVASQIYLAAGAIVILIVLEVIANIFLLKKWVETQAN</sequence>
<keyword evidence="1" id="KW-1133">Transmembrane helix</keyword>
<keyword evidence="1" id="KW-0812">Transmembrane</keyword>
<comment type="caution">
    <text evidence="2">The sequence shown here is derived from an EMBL/GenBank/DDBJ whole genome shotgun (WGS) entry which is preliminary data.</text>
</comment>
<gene>
    <name evidence="2" type="ORF">ACFP1G_02395</name>
</gene>
<evidence type="ECO:0000256" key="1">
    <source>
        <dbReference type="SAM" id="Phobius"/>
    </source>
</evidence>
<feature type="transmembrane region" description="Helical" evidence="1">
    <location>
        <begin position="48"/>
        <end position="67"/>
    </location>
</feature>